<evidence type="ECO:0000256" key="12">
    <source>
        <dbReference type="ARBA" id="ARBA00022801"/>
    </source>
</evidence>
<dbReference type="GO" id="GO:0003723">
    <property type="term" value="F:RNA binding"/>
    <property type="evidence" value="ECO:0007669"/>
    <property type="project" value="UniProtKB-UniRule"/>
</dbReference>
<sequence>MAKKLSIRQIKERLFAETAPAETWLEELRVDERKGVQELLVRYERIREREAQQLQQFRDMRVYESGFSFPGAQLAGVDEVGRGPLAGPVTAAAVILPVAFELPGLTDSKMLKAEQRELFYNEIVTAGDVGIGMASPEEIDEINIYQASRKAMVRAVKDLVHPPDHLLIDAMDLPLDVPQTPLIKGDAKSVSIAAASVVAKVTRDTYMKTLHDQYPAYRFDRNAGYGTKEHLEALDSLGPCPVHRRSFQPVSAREA</sequence>
<dbReference type="NCBIfam" id="NF000594">
    <property type="entry name" value="PRK00015.1-1"/>
    <property type="match status" value="1"/>
</dbReference>
<dbReference type="GO" id="GO:0030145">
    <property type="term" value="F:manganese ion binding"/>
    <property type="evidence" value="ECO:0007669"/>
    <property type="project" value="UniProtKB-UniRule"/>
</dbReference>
<proteinExistence type="inferred from homology"/>
<dbReference type="NCBIfam" id="NF000595">
    <property type="entry name" value="PRK00015.1-3"/>
    <property type="match status" value="1"/>
</dbReference>
<dbReference type="PROSITE" id="PS51975">
    <property type="entry name" value="RNASE_H_2"/>
    <property type="match status" value="1"/>
</dbReference>
<dbReference type="PANTHER" id="PTHR10954">
    <property type="entry name" value="RIBONUCLEASE H2 SUBUNIT A"/>
    <property type="match status" value="1"/>
</dbReference>
<dbReference type="Gene3D" id="3.30.420.10">
    <property type="entry name" value="Ribonuclease H-like superfamily/Ribonuclease H"/>
    <property type="match status" value="1"/>
</dbReference>
<dbReference type="AlphaFoldDB" id="A0A1G8MJV0"/>
<comment type="similarity">
    <text evidence="5 14 16">Belongs to the RNase HII family.</text>
</comment>
<keyword evidence="10 14" id="KW-0479">Metal-binding</keyword>
<dbReference type="Pfam" id="PF01351">
    <property type="entry name" value="RNase_HII"/>
    <property type="match status" value="1"/>
</dbReference>
<evidence type="ECO:0000256" key="9">
    <source>
        <dbReference type="ARBA" id="ARBA00022722"/>
    </source>
</evidence>
<dbReference type="InterPro" id="IPR036397">
    <property type="entry name" value="RNaseH_sf"/>
</dbReference>
<comment type="cofactor">
    <cofactor evidence="2">
        <name>Mg(2+)</name>
        <dbReference type="ChEBI" id="CHEBI:18420"/>
    </cofactor>
</comment>
<keyword evidence="11 14" id="KW-0255">Endonuclease</keyword>
<dbReference type="OrthoDB" id="9803420at2"/>
<feature type="binding site" evidence="14 15">
    <location>
        <position position="79"/>
    </location>
    <ligand>
        <name>a divalent metal cation</name>
        <dbReference type="ChEBI" id="CHEBI:60240"/>
    </ligand>
</feature>
<dbReference type="RefSeq" id="WP_090397415.1">
    <property type="nucleotide sequence ID" value="NZ_FNEN01000004.1"/>
</dbReference>
<dbReference type="GO" id="GO:0006298">
    <property type="term" value="P:mismatch repair"/>
    <property type="evidence" value="ECO:0007669"/>
    <property type="project" value="TreeGrafter"/>
</dbReference>
<evidence type="ECO:0000256" key="8">
    <source>
        <dbReference type="ARBA" id="ARBA00022490"/>
    </source>
</evidence>
<evidence type="ECO:0000256" key="15">
    <source>
        <dbReference type="PROSITE-ProRule" id="PRU01319"/>
    </source>
</evidence>
<dbReference type="InterPro" id="IPR022898">
    <property type="entry name" value="RNase_HII"/>
</dbReference>
<dbReference type="PANTHER" id="PTHR10954:SF18">
    <property type="entry name" value="RIBONUCLEASE HII"/>
    <property type="match status" value="1"/>
</dbReference>
<evidence type="ECO:0000256" key="5">
    <source>
        <dbReference type="ARBA" id="ARBA00007383"/>
    </source>
</evidence>
<gene>
    <name evidence="14" type="primary">rnhB</name>
    <name evidence="18" type="ORF">SAMN04488123_104200</name>
</gene>
<evidence type="ECO:0000256" key="13">
    <source>
        <dbReference type="ARBA" id="ARBA00023211"/>
    </source>
</evidence>
<protein>
    <recommendedName>
        <fullName evidence="7 14">Ribonuclease HII</fullName>
        <shortName evidence="14">RNase HII</shortName>
        <ecNumber evidence="6 14">3.1.26.4</ecNumber>
    </recommendedName>
</protein>
<evidence type="ECO:0000256" key="6">
    <source>
        <dbReference type="ARBA" id="ARBA00012180"/>
    </source>
</evidence>
<dbReference type="GO" id="GO:0005737">
    <property type="term" value="C:cytoplasm"/>
    <property type="evidence" value="ECO:0007669"/>
    <property type="project" value="UniProtKB-SubCell"/>
</dbReference>
<dbReference type="Proteomes" id="UP000198853">
    <property type="component" value="Unassembled WGS sequence"/>
</dbReference>
<evidence type="ECO:0000259" key="17">
    <source>
        <dbReference type="PROSITE" id="PS51975"/>
    </source>
</evidence>
<dbReference type="InterPro" id="IPR024567">
    <property type="entry name" value="RNase_HII/HIII_dom"/>
</dbReference>
<keyword evidence="9 14" id="KW-0540">Nuclease</keyword>
<feature type="domain" description="RNase H type-2" evidence="17">
    <location>
        <begin position="72"/>
        <end position="255"/>
    </location>
</feature>
<dbReference type="CDD" id="cd07182">
    <property type="entry name" value="RNase_HII_bacteria_HII_like"/>
    <property type="match status" value="1"/>
</dbReference>
<dbReference type="InterPro" id="IPR012337">
    <property type="entry name" value="RNaseH-like_sf"/>
</dbReference>
<evidence type="ECO:0000256" key="1">
    <source>
        <dbReference type="ARBA" id="ARBA00000077"/>
    </source>
</evidence>
<dbReference type="FunFam" id="3.30.420.10:FF:000006">
    <property type="entry name" value="Ribonuclease HII"/>
    <property type="match status" value="1"/>
</dbReference>
<evidence type="ECO:0000313" key="18">
    <source>
        <dbReference type="EMBL" id="SDI68157.1"/>
    </source>
</evidence>
<comment type="function">
    <text evidence="3 14 16">Endonuclease that specifically degrades the RNA of RNA-DNA hybrids.</text>
</comment>
<feature type="binding site" evidence="14 15">
    <location>
        <position position="78"/>
    </location>
    <ligand>
        <name>a divalent metal cation</name>
        <dbReference type="ChEBI" id="CHEBI:60240"/>
    </ligand>
</feature>
<evidence type="ECO:0000256" key="16">
    <source>
        <dbReference type="RuleBase" id="RU003515"/>
    </source>
</evidence>
<keyword evidence="8 14" id="KW-0963">Cytoplasm</keyword>
<reference evidence="18 19" key="1">
    <citation type="submission" date="2016-10" db="EMBL/GenBank/DDBJ databases">
        <authorList>
            <person name="de Groot N.N."/>
        </authorList>
    </citation>
    <scope>NUCLEOTIDE SEQUENCE [LARGE SCALE GENOMIC DNA]</scope>
    <source>
        <strain evidence="18 19">DSM 21771</strain>
    </source>
</reference>
<evidence type="ECO:0000256" key="4">
    <source>
        <dbReference type="ARBA" id="ARBA00004496"/>
    </source>
</evidence>
<evidence type="ECO:0000256" key="2">
    <source>
        <dbReference type="ARBA" id="ARBA00001946"/>
    </source>
</evidence>
<dbReference type="GO" id="GO:0043137">
    <property type="term" value="P:DNA replication, removal of RNA primer"/>
    <property type="evidence" value="ECO:0007669"/>
    <property type="project" value="TreeGrafter"/>
</dbReference>
<dbReference type="GO" id="GO:0032299">
    <property type="term" value="C:ribonuclease H2 complex"/>
    <property type="evidence" value="ECO:0007669"/>
    <property type="project" value="TreeGrafter"/>
</dbReference>
<dbReference type="HAMAP" id="MF_00052_B">
    <property type="entry name" value="RNase_HII_B"/>
    <property type="match status" value="1"/>
</dbReference>
<dbReference type="SUPFAM" id="SSF53098">
    <property type="entry name" value="Ribonuclease H-like"/>
    <property type="match status" value="1"/>
</dbReference>
<keyword evidence="19" id="KW-1185">Reference proteome</keyword>
<dbReference type="EMBL" id="FNEN01000004">
    <property type="protein sequence ID" value="SDI68157.1"/>
    <property type="molecule type" value="Genomic_DNA"/>
</dbReference>
<evidence type="ECO:0000256" key="3">
    <source>
        <dbReference type="ARBA" id="ARBA00004065"/>
    </source>
</evidence>
<dbReference type="InterPro" id="IPR001352">
    <property type="entry name" value="RNase_HII/HIII"/>
</dbReference>
<evidence type="ECO:0000256" key="11">
    <source>
        <dbReference type="ARBA" id="ARBA00022759"/>
    </source>
</evidence>
<comment type="subcellular location">
    <subcellularLocation>
        <location evidence="4 14">Cytoplasm</location>
    </subcellularLocation>
</comment>
<feature type="binding site" evidence="14 15">
    <location>
        <position position="169"/>
    </location>
    <ligand>
        <name>a divalent metal cation</name>
        <dbReference type="ChEBI" id="CHEBI:60240"/>
    </ligand>
</feature>
<comment type="catalytic activity">
    <reaction evidence="1 14 15 16">
        <text>Endonucleolytic cleavage to 5'-phosphomonoester.</text>
        <dbReference type="EC" id="3.1.26.4"/>
    </reaction>
</comment>
<dbReference type="GO" id="GO:0004523">
    <property type="term" value="F:RNA-DNA hybrid ribonuclease activity"/>
    <property type="evidence" value="ECO:0007669"/>
    <property type="project" value="UniProtKB-UniRule"/>
</dbReference>
<keyword evidence="13 14" id="KW-0464">Manganese</keyword>
<evidence type="ECO:0000313" key="19">
    <source>
        <dbReference type="Proteomes" id="UP000198853"/>
    </source>
</evidence>
<evidence type="ECO:0000256" key="10">
    <source>
        <dbReference type="ARBA" id="ARBA00022723"/>
    </source>
</evidence>
<comment type="cofactor">
    <cofactor evidence="14 15">
        <name>Mn(2+)</name>
        <dbReference type="ChEBI" id="CHEBI:29035"/>
    </cofactor>
    <cofactor evidence="14 15">
        <name>Mg(2+)</name>
        <dbReference type="ChEBI" id="CHEBI:18420"/>
    </cofactor>
    <text evidence="14 15">Manganese or magnesium. Binds 1 divalent metal ion per monomer in the absence of substrate. May bind a second metal ion after substrate binding.</text>
</comment>
<accession>A0A1G8MJV0</accession>
<dbReference type="EC" id="3.1.26.4" evidence="6 14"/>
<keyword evidence="12 14" id="KW-0378">Hydrolase</keyword>
<evidence type="ECO:0000256" key="7">
    <source>
        <dbReference type="ARBA" id="ARBA00019179"/>
    </source>
</evidence>
<evidence type="ECO:0000256" key="14">
    <source>
        <dbReference type="HAMAP-Rule" id="MF_00052"/>
    </source>
</evidence>
<organism evidence="18 19">
    <name type="scientific">Natribacillus halophilus</name>
    <dbReference type="NCBI Taxonomy" id="549003"/>
    <lineage>
        <taxon>Bacteria</taxon>
        <taxon>Bacillati</taxon>
        <taxon>Bacillota</taxon>
        <taxon>Bacilli</taxon>
        <taxon>Bacillales</taxon>
        <taxon>Bacillaceae</taxon>
        <taxon>Natribacillus</taxon>
    </lineage>
</organism>
<name>A0A1G8MJV0_9BACI</name>